<dbReference type="GO" id="GO:0016593">
    <property type="term" value="C:Cdc73/Paf1 complex"/>
    <property type="evidence" value="ECO:0007669"/>
    <property type="project" value="InterPro"/>
</dbReference>
<evidence type="ECO:0000313" key="6">
    <source>
        <dbReference type="Proteomes" id="UP000887540"/>
    </source>
</evidence>
<evidence type="ECO:0000256" key="2">
    <source>
        <dbReference type="ARBA" id="ARBA00007560"/>
    </source>
</evidence>
<protein>
    <recommendedName>
        <fullName evidence="3">RNA polymerase II-associated factor 1 homolog</fullName>
    </recommendedName>
</protein>
<accession>A0A914BUF1</accession>
<dbReference type="GO" id="GO:0000993">
    <property type="term" value="F:RNA polymerase II complex binding"/>
    <property type="evidence" value="ECO:0007669"/>
    <property type="project" value="TreeGrafter"/>
</dbReference>
<evidence type="ECO:0000256" key="5">
    <source>
        <dbReference type="SAM" id="MobiDB-lite"/>
    </source>
</evidence>
<evidence type="ECO:0000313" key="7">
    <source>
        <dbReference type="WBParaSite" id="ACRNAN_Path_1015.g3900.t1"/>
    </source>
</evidence>
<comment type="similarity">
    <text evidence="2">Belongs to the PAF1 family.</text>
</comment>
<name>A0A914BUF1_9BILA</name>
<feature type="region of interest" description="Disordered" evidence="5">
    <location>
        <begin position="1"/>
        <end position="21"/>
    </location>
</feature>
<proteinExistence type="inferred from homology"/>
<dbReference type="GO" id="GO:0006368">
    <property type="term" value="P:transcription elongation by RNA polymerase II"/>
    <property type="evidence" value="ECO:0007669"/>
    <property type="project" value="InterPro"/>
</dbReference>
<reference evidence="7" key="1">
    <citation type="submission" date="2022-11" db="UniProtKB">
        <authorList>
            <consortium name="WormBaseParasite"/>
        </authorList>
    </citation>
    <scope>IDENTIFICATION</scope>
</reference>
<comment type="subcellular location">
    <subcellularLocation>
        <location evidence="1">Nucleus</location>
    </subcellularLocation>
</comment>
<keyword evidence="4" id="KW-0539">Nucleus</keyword>
<evidence type="ECO:0000256" key="3">
    <source>
        <dbReference type="ARBA" id="ARBA00020462"/>
    </source>
</evidence>
<feature type="compositionally biased region" description="Polar residues" evidence="5">
    <location>
        <begin position="1"/>
        <end position="11"/>
    </location>
</feature>
<dbReference type="WBParaSite" id="ACRNAN_Path_1015.g3900.t1">
    <property type="protein sequence ID" value="ACRNAN_Path_1015.g3900.t1"/>
    <property type="gene ID" value="ACRNAN_Path_1015.g3900"/>
</dbReference>
<dbReference type="Proteomes" id="UP000887540">
    <property type="component" value="Unplaced"/>
</dbReference>
<sequence length="281" mass="32888">MNSSQSYNRRQQPPPRKTEPKADFICKVKYTNTLPDLPFDPKFLECPFVALDRFVQYKPTSLEKNYKFELLTEPDLGVKIDLINPLTYQIPDGKIVHHPDDEKLLEDEAVTQQNLRRSQQHSKIVPWMRKTEYISTEFNRYGVSSDKSETKIGYSIRKKMEVDAYKDRDAQIATINKTFEDAKKPVRTHYSKRNVTAVEEIPLFPDYELWKYPFAQVIFDTDPLPFRKNENSELLMEHALIRGMMDNEGNQFVAYFAPTSESLAKRVEEEAEGRNFTEGEK</sequence>
<dbReference type="GO" id="GO:0003682">
    <property type="term" value="F:chromatin binding"/>
    <property type="evidence" value="ECO:0007669"/>
    <property type="project" value="TreeGrafter"/>
</dbReference>
<dbReference type="InterPro" id="IPR007133">
    <property type="entry name" value="RNA_pol_II-assoc_Paf1"/>
</dbReference>
<dbReference type="PANTHER" id="PTHR23188">
    <property type="entry name" value="RNA POLYMERASE II-ASSOCIATED FACTOR 1 HOMOLOG"/>
    <property type="match status" value="1"/>
</dbReference>
<dbReference type="PANTHER" id="PTHR23188:SF12">
    <property type="entry name" value="RNA POLYMERASE II-ASSOCIATED FACTOR 1 HOMOLOG"/>
    <property type="match status" value="1"/>
</dbReference>
<keyword evidence="6" id="KW-1185">Reference proteome</keyword>
<organism evidence="6 7">
    <name type="scientific">Acrobeloides nanus</name>
    <dbReference type="NCBI Taxonomy" id="290746"/>
    <lineage>
        <taxon>Eukaryota</taxon>
        <taxon>Metazoa</taxon>
        <taxon>Ecdysozoa</taxon>
        <taxon>Nematoda</taxon>
        <taxon>Chromadorea</taxon>
        <taxon>Rhabditida</taxon>
        <taxon>Tylenchina</taxon>
        <taxon>Cephalobomorpha</taxon>
        <taxon>Cephaloboidea</taxon>
        <taxon>Cephalobidae</taxon>
        <taxon>Acrobeloides</taxon>
    </lineage>
</organism>
<evidence type="ECO:0000256" key="4">
    <source>
        <dbReference type="ARBA" id="ARBA00023242"/>
    </source>
</evidence>
<dbReference type="AlphaFoldDB" id="A0A914BUF1"/>
<evidence type="ECO:0000256" key="1">
    <source>
        <dbReference type="ARBA" id="ARBA00004123"/>
    </source>
</evidence>
<dbReference type="Pfam" id="PF03985">
    <property type="entry name" value="Paf1"/>
    <property type="match status" value="1"/>
</dbReference>